<feature type="region of interest" description="Disordered" evidence="5">
    <location>
        <begin position="582"/>
        <end position="611"/>
    </location>
</feature>
<dbReference type="STRING" id="105984.A0A427Y432"/>
<keyword evidence="3 6" id="KW-1133">Transmembrane helix</keyword>
<name>A0A427Y432_9TREE</name>
<proteinExistence type="predicted"/>
<keyword evidence="2 6" id="KW-0812">Transmembrane</keyword>
<comment type="caution">
    <text evidence="7">The sequence shown here is derived from an EMBL/GenBank/DDBJ whole genome shotgun (WGS) entry which is preliminary data.</text>
</comment>
<feature type="region of interest" description="Disordered" evidence="5">
    <location>
        <begin position="94"/>
        <end position="163"/>
    </location>
</feature>
<evidence type="ECO:0000256" key="3">
    <source>
        <dbReference type="ARBA" id="ARBA00022989"/>
    </source>
</evidence>
<dbReference type="AlphaFoldDB" id="A0A427Y432"/>
<feature type="region of interest" description="Disordered" evidence="5">
    <location>
        <begin position="348"/>
        <end position="368"/>
    </location>
</feature>
<comment type="subcellular location">
    <subcellularLocation>
        <location evidence="1">Membrane</location>
        <topology evidence="1">Single-pass membrane protein</topology>
    </subcellularLocation>
</comment>
<evidence type="ECO:0000256" key="5">
    <source>
        <dbReference type="SAM" id="MobiDB-lite"/>
    </source>
</evidence>
<feature type="compositionally biased region" description="Low complexity" evidence="5">
    <location>
        <begin position="485"/>
        <end position="499"/>
    </location>
</feature>
<dbReference type="OrthoDB" id="10676521at2759"/>
<organism evidence="7 8">
    <name type="scientific">Apiotrichum porosum</name>
    <dbReference type="NCBI Taxonomy" id="105984"/>
    <lineage>
        <taxon>Eukaryota</taxon>
        <taxon>Fungi</taxon>
        <taxon>Dikarya</taxon>
        <taxon>Basidiomycota</taxon>
        <taxon>Agaricomycotina</taxon>
        <taxon>Tremellomycetes</taxon>
        <taxon>Trichosporonales</taxon>
        <taxon>Trichosporonaceae</taxon>
        <taxon>Apiotrichum</taxon>
    </lineage>
</organism>
<feature type="compositionally biased region" description="Polar residues" evidence="5">
    <location>
        <begin position="351"/>
        <end position="365"/>
    </location>
</feature>
<feature type="compositionally biased region" description="Low complexity" evidence="5">
    <location>
        <begin position="144"/>
        <end position="161"/>
    </location>
</feature>
<dbReference type="RefSeq" id="XP_028478625.1">
    <property type="nucleotide sequence ID" value="XM_028619653.1"/>
</dbReference>
<gene>
    <name evidence="7" type="ORF">EHS24_004020</name>
</gene>
<evidence type="ECO:0000313" key="7">
    <source>
        <dbReference type="EMBL" id="RSH85840.1"/>
    </source>
</evidence>
<dbReference type="GeneID" id="39588563"/>
<feature type="region of interest" description="Disordered" evidence="5">
    <location>
        <begin position="26"/>
        <end position="59"/>
    </location>
</feature>
<feature type="transmembrane region" description="Helical" evidence="6">
    <location>
        <begin position="168"/>
        <end position="190"/>
    </location>
</feature>
<evidence type="ECO:0000313" key="8">
    <source>
        <dbReference type="Proteomes" id="UP000279236"/>
    </source>
</evidence>
<evidence type="ECO:0000256" key="4">
    <source>
        <dbReference type="ARBA" id="ARBA00023136"/>
    </source>
</evidence>
<accession>A0A427Y432</accession>
<dbReference type="GO" id="GO:0016020">
    <property type="term" value="C:membrane"/>
    <property type="evidence" value="ECO:0007669"/>
    <property type="project" value="UniProtKB-SubCell"/>
</dbReference>
<feature type="compositionally biased region" description="Low complexity" evidence="5">
    <location>
        <begin position="511"/>
        <end position="529"/>
    </location>
</feature>
<evidence type="ECO:0000256" key="6">
    <source>
        <dbReference type="SAM" id="Phobius"/>
    </source>
</evidence>
<keyword evidence="8" id="KW-1185">Reference proteome</keyword>
<evidence type="ECO:0000256" key="1">
    <source>
        <dbReference type="ARBA" id="ARBA00004167"/>
    </source>
</evidence>
<protein>
    <submittedName>
        <fullName evidence="7">Uncharacterized protein</fullName>
    </submittedName>
</protein>
<reference evidence="7 8" key="1">
    <citation type="submission" date="2018-11" db="EMBL/GenBank/DDBJ databases">
        <title>Genome sequence of Apiotrichum porosum DSM 27194.</title>
        <authorList>
            <person name="Aliyu H."/>
            <person name="Gorte O."/>
            <person name="Ochsenreither K."/>
        </authorList>
    </citation>
    <scope>NUCLEOTIDE SEQUENCE [LARGE SCALE GENOMIC DNA]</scope>
    <source>
        <strain evidence="7 8">DSM 27194</strain>
    </source>
</reference>
<sequence length="611" mass="62723">MATHYPRSPIDVVIGDTTINLFGSSTTTTSSAVVSSTTTSSTTTPAVAASSSSSAAPADKSSSAAVKVSSTHAVSPVVASAAVNSASAQASTSNPVAAVSSNPPPASSTDAPVASTPTNEAPSATEPTASDDHATQVTNTVYEASSSSSAAAASAPAPSSSDLSTPGMVGIIIGCVVALMLLLSACFFIAKMRKRSDRKALADDALDGMGGVEWGRRASRRLSHTGYASTHHDHIDDTLEPLEAFATPHGYDITRPEARDSVQMQMYGAHVQPGHHGSGALFAPPHAPFGGYRGNDRSSGWTDNSEMDAFAERGSTIARTASTVTRGNSEYDLERDPGMVMMQAPGPAFHTHTSSPSNGTFGRSSPYTPRAPAPYNPYAPAAGSVLSVASGNSYPSAIANTAMAPSPLATQASRGSAYDNNRAQSVYDSRGSTYDTYEAYHSAADNSGRGQSYYETDAAVAAGGRIPAPRLLVDTKQAISQYEDSPSGAGPSAARPPTAMSVHSVHGARGTGAATPPTPVASSPASTLSGASVVRPLVSNRQQSMYVMDNEELADSPIQQSGASGRPATIVMHADSGMAFEDAEPHTDQEGNLHLPPAYGDIYGPPEPERR</sequence>
<dbReference type="PANTHER" id="PTHR15549">
    <property type="entry name" value="PAIRED IMMUNOGLOBULIN-LIKE TYPE 2 RECEPTOR"/>
    <property type="match status" value="1"/>
</dbReference>
<feature type="region of interest" description="Disordered" evidence="5">
    <location>
        <begin position="478"/>
        <end position="529"/>
    </location>
</feature>
<dbReference type="EMBL" id="RSCE01000002">
    <property type="protein sequence ID" value="RSH85840.1"/>
    <property type="molecule type" value="Genomic_DNA"/>
</dbReference>
<dbReference type="Proteomes" id="UP000279236">
    <property type="component" value="Unassembled WGS sequence"/>
</dbReference>
<dbReference type="InterPro" id="IPR051694">
    <property type="entry name" value="Immunoregulatory_rcpt-like"/>
</dbReference>
<feature type="compositionally biased region" description="Polar residues" evidence="5">
    <location>
        <begin position="115"/>
        <end position="128"/>
    </location>
</feature>
<dbReference type="GO" id="GO:0071944">
    <property type="term" value="C:cell periphery"/>
    <property type="evidence" value="ECO:0007669"/>
    <property type="project" value="UniProtKB-ARBA"/>
</dbReference>
<keyword evidence="4 6" id="KW-0472">Membrane</keyword>
<evidence type="ECO:0000256" key="2">
    <source>
        <dbReference type="ARBA" id="ARBA00022692"/>
    </source>
</evidence>